<gene>
    <name evidence="1" type="ORF">FY528_01535</name>
</gene>
<accession>A0A5D6VIQ8</accession>
<comment type="caution">
    <text evidence="1">The sequence shown here is derived from an EMBL/GenBank/DDBJ whole genome shotgun (WGS) entry which is preliminary data.</text>
</comment>
<dbReference type="EMBL" id="VTHL01000001">
    <property type="protein sequence ID" value="TYZ14588.1"/>
    <property type="molecule type" value="Genomic_DNA"/>
</dbReference>
<protein>
    <recommendedName>
        <fullName evidence="3">Outer membrane beta-barrel protein</fullName>
    </recommendedName>
</protein>
<evidence type="ECO:0008006" key="3">
    <source>
        <dbReference type="Google" id="ProtNLM"/>
    </source>
</evidence>
<dbReference type="Proteomes" id="UP000322791">
    <property type="component" value="Unassembled WGS sequence"/>
</dbReference>
<name>A0A5D6VIQ8_9BACT</name>
<organism evidence="1 2">
    <name type="scientific">Hymenobacter lutimineralis</name>
    <dbReference type="NCBI Taxonomy" id="2606448"/>
    <lineage>
        <taxon>Bacteria</taxon>
        <taxon>Pseudomonadati</taxon>
        <taxon>Bacteroidota</taxon>
        <taxon>Cytophagia</taxon>
        <taxon>Cytophagales</taxon>
        <taxon>Hymenobacteraceae</taxon>
        <taxon>Hymenobacter</taxon>
    </lineage>
</organism>
<evidence type="ECO:0000313" key="2">
    <source>
        <dbReference type="Proteomes" id="UP000322791"/>
    </source>
</evidence>
<dbReference type="SUPFAM" id="SSF56925">
    <property type="entry name" value="OMPA-like"/>
    <property type="match status" value="1"/>
</dbReference>
<keyword evidence="2" id="KW-1185">Reference proteome</keyword>
<dbReference type="InterPro" id="IPR011250">
    <property type="entry name" value="OMP/PagP_B-barrel"/>
</dbReference>
<dbReference type="AlphaFoldDB" id="A0A5D6VIQ8"/>
<proteinExistence type="predicted"/>
<reference evidence="1 2" key="1">
    <citation type="submission" date="2019-08" db="EMBL/GenBank/DDBJ databases">
        <authorList>
            <person name="Seo M.-J."/>
        </authorList>
    </citation>
    <scope>NUCLEOTIDE SEQUENCE [LARGE SCALE GENOMIC DNA]</scope>
    <source>
        <strain evidence="1 2">KIGAM108</strain>
    </source>
</reference>
<sequence length="234" mass="26015">MLRCAGPAWAQRPTEQVLYLKNGWILRGQLLTAPTADPLRLQTADRNEFVFRQAEVDSLRQRYQPVESGLHAAYKSRGFGHYTELGALAGRNTSSSVNTSAFSFQTVNGYKFNQWLYTGLGVGADLYATQSIVPVFASVRGDFTRRGTILPFYFLDVGYGFNITGRDNTLTQPVTYEGGSLWALGVGMKVLFNNNTGFLLSVGYRTQRTTLLREATPPEPVTFERIAIRAGFAF</sequence>
<evidence type="ECO:0000313" key="1">
    <source>
        <dbReference type="EMBL" id="TYZ14588.1"/>
    </source>
</evidence>